<keyword evidence="2" id="KW-0808">Transferase</keyword>
<dbReference type="OrthoDB" id="9977941at2759"/>
<evidence type="ECO:0000313" key="3">
    <source>
        <dbReference type="EMBL" id="KAF4626299.1"/>
    </source>
</evidence>
<dbReference type="GO" id="GO:0016407">
    <property type="term" value="F:acetyltransferase activity"/>
    <property type="evidence" value="ECO:0007669"/>
    <property type="project" value="InterPro"/>
</dbReference>
<dbReference type="AlphaFoldDB" id="A0A8H4RA22"/>
<gene>
    <name evidence="3" type="ORF">G7Y89_g11861</name>
</gene>
<dbReference type="EMBL" id="JAAMPI010001180">
    <property type="protein sequence ID" value="KAF4626299.1"/>
    <property type="molecule type" value="Genomic_DNA"/>
</dbReference>
<evidence type="ECO:0000256" key="1">
    <source>
        <dbReference type="ARBA" id="ARBA00006439"/>
    </source>
</evidence>
<dbReference type="GO" id="GO:0043386">
    <property type="term" value="P:mycotoxin biosynthetic process"/>
    <property type="evidence" value="ECO:0007669"/>
    <property type="project" value="InterPro"/>
</dbReference>
<dbReference type="SUPFAM" id="SSF63829">
    <property type="entry name" value="Calcium-dependent phosphotriesterase"/>
    <property type="match status" value="1"/>
</dbReference>
<dbReference type="InterPro" id="IPR023213">
    <property type="entry name" value="CAT-like_dom_sf"/>
</dbReference>
<organism evidence="3 4">
    <name type="scientific">Cudoniella acicularis</name>
    <dbReference type="NCBI Taxonomy" id="354080"/>
    <lineage>
        <taxon>Eukaryota</taxon>
        <taxon>Fungi</taxon>
        <taxon>Dikarya</taxon>
        <taxon>Ascomycota</taxon>
        <taxon>Pezizomycotina</taxon>
        <taxon>Leotiomycetes</taxon>
        <taxon>Helotiales</taxon>
        <taxon>Tricladiaceae</taxon>
        <taxon>Cudoniella</taxon>
    </lineage>
</organism>
<keyword evidence="4" id="KW-1185">Reference proteome</keyword>
<dbReference type="PANTHER" id="PTHR42060">
    <property type="entry name" value="NHL REPEAT-CONTAINING PROTEIN-RELATED"/>
    <property type="match status" value="1"/>
</dbReference>
<proteinExistence type="inferred from homology"/>
<dbReference type="Gene3D" id="3.30.559.30">
    <property type="entry name" value="Nonribosomal peptide synthetase, condensation domain"/>
    <property type="match status" value="1"/>
</dbReference>
<accession>A0A8H4RA22</accession>
<sequence length="732" mass="79522">MNDKAFALRLEDYTWRQDLTDQYPLEWKRRACGTEAVAGVKEHNNVGNHELFLNAIIQTHIDHLTLHDLVDAAQDVLIQMRFRLPHIAYTFSWEESSSNNPSCLLTYQAPRDEAEAHRWAEQRVIVHCTTKSPLEIYEEIEQKRYEGGNPRGAPAFSIHIIASLPDQASLVGNAETHLLFHANHIPFDGAGLFATVGDFINSLASKISSNSSSVPPVIAWEQSAKNLKHAAIELLAPSQELSGTPFRDSCNAQIASMMRSKDNWGLPTLPLKSRPLPQTSFLNFTPIESGTILEATKSLLGTRGTITHVTHAAIYLALLKHNPPLGPGVLDTQIFAFASPVDGRRFFNTEYTSGRKSYYGLCQSIAHIVIEDIKADAEALKTENDKTWREIMIRVAKRTREQYDEHLSQPNVLSAAIAVMEFVAKMSTGALTVDVLHQFPNGTRLENLVVLSNGSIIVSAISEGSLYLIDPESSNSPPVLVQHIPYHTAVLGLALPLPDTLAVIAGNFSTETGAIMNGSWAVFLLDLSDTSPPRIIDEFPVPGAQLLNGMTTVPSSTNYLLMADSILGVVWRLNIKTGVVEKAISDPLFVQVPPNKNAALNGVHALGEYLYFTNSNTAIIGKIRILPDGLSAGEPAEVITSDFANFTYDDFYVSPAGIVFAASTTEDSVNRVTQNGTQTVLVQNDVELDHPVAVDFGVGPEEGVMYVVTAGTIAGVGGTGGGQVVKVNVGGQ</sequence>
<dbReference type="InterPro" id="IPR052998">
    <property type="entry name" value="Hetero-Diels-Alderase-like"/>
</dbReference>
<evidence type="ECO:0000313" key="4">
    <source>
        <dbReference type="Proteomes" id="UP000566819"/>
    </source>
</evidence>
<evidence type="ECO:0000256" key="2">
    <source>
        <dbReference type="ARBA" id="ARBA00022679"/>
    </source>
</evidence>
<reference evidence="3 4" key="1">
    <citation type="submission" date="2020-03" db="EMBL/GenBank/DDBJ databases">
        <title>Draft Genome Sequence of Cudoniella acicularis.</title>
        <authorList>
            <person name="Buettner E."/>
            <person name="Kellner H."/>
        </authorList>
    </citation>
    <scope>NUCLEOTIDE SEQUENCE [LARGE SCALE GENOMIC DNA]</scope>
    <source>
        <strain evidence="3 4">DSM 108380</strain>
    </source>
</reference>
<comment type="caution">
    <text evidence="3">The sequence shown here is derived from an EMBL/GenBank/DDBJ whole genome shotgun (WGS) entry which is preliminary data.</text>
</comment>
<name>A0A8H4RA22_9HELO</name>
<dbReference type="Proteomes" id="UP000566819">
    <property type="component" value="Unassembled WGS sequence"/>
</dbReference>
<dbReference type="InterPro" id="IPR009992">
    <property type="entry name" value="Tri3/Sat12/Sat16/Mac1"/>
</dbReference>
<dbReference type="Gene3D" id="2.120.10.30">
    <property type="entry name" value="TolB, C-terminal domain"/>
    <property type="match status" value="1"/>
</dbReference>
<dbReference type="PANTHER" id="PTHR42060:SF1">
    <property type="entry name" value="NHL REPEAT-CONTAINING PROTEIN"/>
    <property type="match status" value="1"/>
</dbReference>
<comment type="similarity">
    <text evidence="1">Belongs to the trichothecene O-acetyltransferase family.</text>
</comment>
<protein>
    <submittedName>
        <fullName evidence="3">Uncharacterized protein</fullName>
    </submittedName>
</protein>
<dbReference type="Gene3D" id="3.30.559.10">
    <property type="entry name" value="Chloramphenicol acetyltransferase-like domain"/>
    <property type="match status" value="1"/>
</dbReference>
<dbReference type="InterPro" id="IPR011042">
    <property type="entry name" value="6-blade_b-propeller_TolB-like"/>
</dbReference>
<dbReference type="Pfam" id="PF07428">
    <property type="entry name" value="Tri3"/>
    <property type="match status" value="1"/>
</dbReference>